<gene>
    <name evidence="2" type="ORF">IF129_25260</name>
</gene>
<dbReference type="Proteomes" id="UP000632289">
    <property type="component" value="Unassembled WGS sequence"/>
</dbReference>
<accession>A0A927ID92</accession>
<evidence type="ECO:0000313" key="3">
    <source>
        <dbReference type="Proteomes" id="UP000632289"/>
    </source>
</evidence>
<comment type="caution">
    <text evidence="2">The sequence shown here is derived from an EMBL/GenBank/DDBJ whole genome shotgun (WGS) entry which is preliminary data.</text>
</comment>
<evidence type="ECO:0008006" key="4">
    <source>
        <dbReference type="Google" id="ProtNLM"/>
    </source>
</evidence>
<keyword evidence="3" id="KW-1185">Reference proteome</keyword>
<reference evidence="2" key="1">
    <citation type="submission" date="2020-09" db="EMBL/GenBank/DDBJ databases">
        <title>Secondary metabolite and genome analysis of marine Streptomyces chumphonensis KK1-2T.</title>
        <authorList>
            <person name="Phongsopitanun W."/>
            <person name="Kanchanasin P."/>
            <person name="Pittayakhajonwut P."/>
            <person name="Suwanborirux K."/>
            <person name="Tanasupawat S."/>
        </authorList>
    </citation>
    <scope>NUCLEOTIDE SEQUENCE</scope>
    <source>
        <strain evidence="2">KK1-2</strain>
    </source>
</reference>
<organism evidence="2 3">
    <name type="scientific">Streptomyces chumphonensis</name>
    <dbReference type="NCBI Taxonomy" id="1214925"/>
    <lineage>
        <taxon>Bacteria</taxon>
        <taxon>Bacillati</taxon>
        <taxon>Actinomycetota</taxon>
        <taxon>Actinomycetes</taxon>
        <taxon>Kitasatosporales</taxon>
        <taxon>Streptomycetaceae</taxon>
        <taxon>Streptomyces</taxon>
    </lineage>
</organism>
<feature type="signal peptide" evidence="1">
    <location>
        <begin position="1"/>
        <end position="26"/>
    </location>
</feature>
<feature type="chain" id="PRO_5037219351" description="Secreted protein" evidence="1">
    <location>
        <begin position="27"/>
        <end position="159"/>
    </location>
</feature>
<dbReference type="RefSeq" id="WP_191212155.1">
    <property type="nucleotide sequence ID" value="NZ_BAABKL010000005.1"/>
</dbReference>
<dbReference type="EMBL" id="JACXYU010000021">
    <property type="protein sequence ID" value="MBD3934858.1"/>
    <property type="molecule type" value="Genomic_DNA"/>
</dbReference>
<name>A0A927ID92_9ACTN</name>
<dbReference type="AlphaFoldDB" id="A0A927ID92"/>
<proteinExistence type="predicted"/>
<keyword evidence="1" id="KW-0732">Signal</keyword>
<evidence type="ECO:0000313" key="2">
    <source>
        <dbReference type="EMBL" id="MBD3934858.1"/>
    </source>
</evidence>
<evidence type="ECO:0000256" key="1">
    <source>
        <dbReference type="SAM" id="SignalP"/>
    </source>
</evidence>
<sequence length="159" mass="17132">MHIRNGAVVTGLAILLAAASAIPAHADKPIGPTETYQTESDASAVNVFVTRGDNVHWSKHAPGDINAHGWWTKTSGPATLAKVTVWLQVKEGSSWRTLNVKPKDIRPGGGKGRRTAAPYTCKNMIEKNYFRSVVDVDIIGYADGASKLTTPTQTWYCGV</sequence>
<protein>
    <recommendedName>
        <fullName evidence="4">Secreted protein</fullName>
    </recommendedName>
</protein>